<keyword evidence="3" id="KW-1185">Reference proteome</keyword>
<name>A0A412FVF3_9FIRM</name>
<dbReference type="RefSeq" id="WP_117895512.1">
    <property type="nucleotide sequence ID" value="NZ_CABJCV010000016.1"/>
</dbReference>
<evidence type="ECO:0000256" key="1">
    <source>
        <dbReference type="SAM" id="Phobius"/>
    </source>
</evidence>
<dbReference type="Proteomes" id="UP000284178">
    <property type="component" value="Unassembled WGS sequence"/>
</dbReference>
<evidence type="ECO:0000313" key="3">
    <source>
        <dbReference type="Proteomes" id="UP000284178"/>
    </source>
</evidence>
<keyword evidence="1" id="KW-0812">Transmembrane</keyword>
<keyword evidence="1" id="KW-0472">Membrane</keyword>
<organism evidence="2 3">
    <name type="scientific">Holdemania filiformis</name>
    <dbReference type="NCBI Taxonomy" id="61171"/>
    <lineage>
        <taxon>Bacteria</taxon>
        <taxon>Bacillati</taxon>
        <taxon>Bacillota</taxon>
        <taxon>Erysipelotrichia</taxon>
        <taxon>Erysipelotrichales</taxon>
        <taxon>Erysipelotrichaceae</taxon>
        <taxon>Holdemania</taxon>
    </lineage>
</organism>
<dbReference type="EMBL" id="QRUP01000016">
    <property type="protein sequence ID" value="RGR72131.1"/>
    <property type="molecule type" value="Genomic_DNA"/>
</dbReference>
<sequence length="75" mass="8670">MIMVLIIAFCFWFGGYAFKNPEKVWEYQHFLTVKDGTPTLFSIYFIKACGILLIVTAIGMLLPFIEVILDKTIFK</sequence>
<accession>A0A412FVF3</accession>
<dbReference type="AlphaFoldDB" id="A0A412FVF3"/>
<reference evidence="2 3" key="1">
    <citation type="submission" date="2018-08" db="EMBL/GenBank/DDBJ databases">
        <title>A genome reference for cultivated species of the human gut microbiota.</title>
        <authorList>
            <person name="Zou Y."/>
            <person name="Xue W."/>
            <person name="Luo G."/>
        </authorList>
    </citation>
    <scope>NUCLEOTIDE SEQUENCE [LARGE SCALE GENOMIC DNA]</scope>
    <source>
        <strain evidence="2 3">AF24-29</strain>
    </source>
</reference>
<feature type="transmembrane region" description="Helical" evidence="1">
    <location>
        <begin position="41"/>
        <end position="65"/>
    </location>
</feature>
<gene>
    <name evidence="2" type="ORF">DWY25_12545</name>
</gene>
<protein>
    <submittedName>
        <fullName evidence="2">Uncharacterized protein</fullName>
    </submittedName>
</protein>
<dbReference type="GeneID" id="83016224"/>
<proteinExistence type="predicted"/>
<keyword evidence="1" id="KW-1133">Transmembrane helix</keyword>
<evidence type="ECO:0000313" key="2">
    <source>
        <dbReference type="EMBL" id="RGR72131.1"/>
    </source>
</evidence>
<comment type="caution">
    <text evidence="2">The sequence shown here is derived from an EMBL/GenBank/DDBJ whole genome shotgun (WGS) entry which is preliminary data.</text>
</comment>